<accession>A0A656Z3J1</accession>
<sequence>MCLGQNDDADLRAAVRASEGDSVLNDAIDEAISRKPKGHDFIIDRDHNRPAVARHMSLTGG</sequence>
<gene>
    <name evidence="1" type="ORF">AB664_12150</name>
</gene>
<dbReference type="AlphaFoldDB" id="A0A656Z3J1"/>
<evidence type="ECO:0000313" key="1">
    <source>
        <dbReference type="EMBL" id="KYB45179.1"/>
    </source>
</evidence>
<reference evidence="1" key="1">
    <citation type="submission" date="2016-02" db="EMBL/GenBank/DDBJ databases">
        <title>Genomic sequences of Ochrobactrum anthropi.</title>
        <authorList>
            <person name="Chudasama K.S."/>
            <person name="Thaker V.S."/>
        </authorList>
    </citation>
    <scope>NUCLEOTIDE SEQUENCE [LARGE SCALE GENOMIC DNA]</scope>
    <source>
        <strain evidence="1">SUBG007</strain>
    </source>
</reference>
<proteinExistence type="predicted"/>
<protein>
    <submittedName>
        <fullName evidence="1">Uncharacterized protein</fullName>
    </submittedName>
</protein>
<organism evidence="1">
    <name type="scientific">Brucella anthropi</name>
    <name type="common">Ochrobactrum anthropi</name>
    <dbReference type="NCBI Taxonomy" id="529"/>
    <lineage>
        <taxon>Bacteria</taxon>
        <taxon>Pseudomonadati</taxon>
        <taxon>Pseudomonadota</taxon>
        <taxon>Alphaproteobacteria</taxon>
        <taxon>Hyphomicrobiales</taxon>
        <taxon>Brucellaceae</taxon>
        <taxon>Brucella/Ochrobactrum group</taxon>
        <taxon>Brucella</taxon>
    </lineage>
</organism>
<name>A0A656Z3J1_BRUAN</name>
<dbReference type="EMBL" id="LUAY01006104">
    <property type="protein sequence ID" value="KYB45179.1"/>
    <property type="molecule type" value="Genomic_DNA"/>
</dbReference>
<comment type="caution">
    <text evidence="1">The sequence shown here is derived from an EMBL/GenBank/DDBJ whole genome shotgun (WGS) entry which is preliminary data.</text>
</comment>